<organism evidence="2 3">
    <name type="scientific">Flagellimonas aurea</name>
    <dbReference type="NCBI Taxonomy" id="2915619"/>
    <lineage>
        <taxon>Bacteria</taxon>
        <taxon>Pseudomonadati</taxon>
        <taxon>Bacteroidota</taxon>
        <taxon>Flavobacteriia</taxon>
        <taxon>Flavobacteriales</taxon>
        <taxon>Flavobacteriaceae</taxon>
        <taxon>Flagellimonas</taxon>
    </lineage>
</organism>
<dbReference type="Proteomes" id="UP000664044">
    <property type="component" value="Unassembled WGS sequence"/>
</dbReference>
<evidence type="ECO:0000259" key="1">
    <source>
        <dbReference type="Pfam" id="PF00534"/>
    </source>
</evidence>
<sequence>MRLLYITNQISGPGGLERVLSIKASYFADELGHDVHILTLNDTTDSLFFDFSSAIQTHNIELKRSPIHYIKGYLKGIKNTISKVDPDIILVCDDGLKGMLLPLFIGKSRPMIYERHVSKNIAFKNENPSLVQRIKNSIQFKLMSWGASKYDAFVVLTNGNLNEWNLSNLTVIPNPLSFSPQINFLEKSKSVIAVGKHCFQKGYDLLVESWKSVNQKHPDWKLEIYGTKNPHFSVTPLIDRYNLNSSILLHNPTKDIASEFQRTAIHVLSSRFEGFGMVITEAMACGLPSISFDCPYGPSDIIIDGENGLLVKNGDTEALSNAICQLIDDKELRERLGKNAIESINRYKIEKIAKQWNSLFKSLTT</sequence>
<dbReference type="InterPro" id="IPR001296">
    <property type="entry name" value="Glyco_trans_1"/>
</dbReference>
<evidence type="ECO:0000313" key="2">
    <source>
        <dbReference type="EMBL" id="MBO0353293.1"/>
    </source>
</evidence>
<dbReference type="CDD" id="cd03820">
    <property type="entry name" value="GT4_AmsD-like"/>
    <property type="match status" value="1"/>
</dbReference>
<dbReference type="PANTHER" id="PTHR12526:SF630">
    <property type="entry name" value="GLYCOSYLTRANSFERASE"/>
    <property type="match status" value="1"/>
</dbReference>
<dbReference type="SUPFAM" id="SSF53756">
    <property type="entry name" value="UDP-Glycosyltransferase/glycogen phosphorylase"/>
    <property type="match status" value="1"/>
</dbReference>
<comment type="caution">
    <text evidence="2">The sequence shown here is derived from an EMBL/GenBank/DDBJ whole genome shotgun (WGS) entry which is preliminary data.</text>
</comment>
<feature type="domain" description="Glycosyl transferase family 1" evidence="1">
    <location>
        <begin position="181"/>
        <end position="342"/>
    </location>
</feature>
<dbReference type="RefSeq" id="WP_207031882.1">
    <property type="nucleotide sequence ID" value="NZ_JAFLNL010000002.1"/>
</dbReference>
<accession>A0ABS3G1T3</accession>
<dbReference type="Pfam" id="PF00534">
    <property type="entry name" value="Glycos_transf_1"/>
    <property type="match status" value="1"/>
</dbReference>
<dbReference type="PANTHER" id="PTHR12526">
    <property type="entry name" value="GLYCOSYLTRANSFERASE"/>
    <property type="match status" value="1"/>
</dbReference>
<gene>
    <name evidence="2" type="ORF">J0656_04630</name>
</gene>
<reference evidence="2 3" key="1">
    <citation type="submission" date="2021-03" db="EMBL/GenBank/DDBJ databases">
        <title>Muricauda lutimaris sp. nov. and Muricauda ruestringensis sp. nov, two marine members of the Flavobacteriaceae isolated from deep sea sediments of Western Pacific.</title>
        <authorList>
            <person name="Zhao S."/>
            <person name="Liu R."/>
        </authorList>
    </citation>
    <scope>NUCLEOTIDE SEQUENCE [LARGE SCALE GENOMIC DNA]</scope>
    <source>
        <strain evidence="2 3">BC31-1-A7</strain>
    </source>
</reference>
<dbReference type="Gene3D" id="3.40.50.2000">
    <property type="entry name" value="Glycogen Phosphorylase B"/>
    <property type="match status" value="2"/>
</dbReference>
<proteinExistence type="predicted"/>
<protein>
    <submittedName>
        <fullName evidence="2">Glycosyltransferase family 4 protein</fullName>
    </submittedName>
</protein>
<evidence type="ECO:0000313" key="3">
    <source>
        <dbReference type="Proteomes" id="UP000664044"/>
    </source>
</evidence>
<keyword evidence="3" id="KW-1185">Reference proteome</keyword>
<dbReference type="EMBL" id="JAFLNL010000002">
    <property type="protein sequence ID" value="MBO0353293.1"/>
    <property type="molecule type" value="Genomic_DNA"/>
</dbReference>
<name>A0ABS3G1T3_9FLAO</name>